<sequence>MQEIISKTEKGKAHMKKANKKKNEVLSDSKDEEIGEIYEDESDPENLTLKNIVEREIGPDQDLDTSAIKKDDYVLVQFPTKKKIVLGC</sequence>
<gene>
    <name evidence="2" type="ORF">ACAOBT_LOCUS13034</name>
</gene>
<proteinExistence type="predicted"/>
<dbReference type="AlphaFoldDB" id="A0A9P0PFJ4"/>
<organism evidence="2 3">
    <name type="scientific">Acanthoscelides obtectus</name>
    <name type="common">Bean weevil</name>
    <name type="synonym">Bruchus obtectus</name>
    <dbReference type="NCBI Taxonomy" id="200917"/>
    <lineage>
        <taxon>Eukaryota</taxon>
        <taxon>Metazoa</taxon>
        <taxon>Ecdysozoa</taxon>
        <taxon>Arthropoda</taxon>
        <taxon>Hexapoda</taxon>
        <taxon>Insecta</taxon>
        <taxon>Pterygota</taxon>
        <taxon>Neoptera</taxon>
        <taxon>Endopterygota</taxon>
        <taxon>Coleoptera</taxon>
        <taxon>Polyphaga</taxon>
        <taxon>Cucujiformia</taxon>
        <taxon>Chrysomeloidea</taxon>
        <taxon>Chrysomelidae</taxon>
        <taxon>Bruchinae</taxon>
        <taxon>Bruchini</taxon>
        <taxon>Acanthoscelides</taxon>
    </lineage>
</organism>
<feature type="compositionally biased region" description="Basic and acidic residues" evidence="1">
    <location>
        <begin position="1"/>
        <end position="12"/>
    </location>
</feature>
<name>A0A9P0PFJ4_ACAOB</name>
<evidence type="ECO:0000256" key="1">
    <source>
        <dbReference type="SAM" id="MobiDB-lite"/>
    </source>
</evidence>
<protein>
    <submittedName>
        <fullName evidence="2">Uncharacterized protein</fullName>
    </submittedName>
</protein>
<reference evidence="2" key="1">
    <citation type="submission" date="2022-03" db="EMBL/GenBank/DDBJ databases">
        <authorList>
            <person name="Sayadi A."/>
        </authorList>
    </citation>
    <scope>NUCLEOTIDE SEQUENCE</scope>
</reference>
<evidence type="ECO:0000313" key="3">
    <source>
        <dbReference type="Proteomes" id="UP001152888"/>
    </source>
</evidence>
<dbReference type="EMBL" id="CAKOFQ010006869">
    <property type="protein sequence ID" value="CAH1978026.1"/>
    <property type="molecule type" value="Genomic_DNA"/>
</dbReference>
<keyword evidence="3" id="KW-1185">Reference proteome</keyword>
<accession>A0A9P0PFJ4</accession>
<evidence type="ECO:0000313" key="2">
    <source>
        <dbReference type="EMBL" id="CAH1978026.1"/>
    </source>
</evidence>
<comment type="caution">
    <text evidence="2">The sequence shown here is derived from an EMBL/GenBank/DDBJ whole genome shotgun (WGS) entry which is preliminary data.</text>
</comment>
<dbReference type="Proteomes" id="UP001152888">
    <property type="component" value="Unassembled WGS sequence"/>
</dbReference>
<feature type="region of interest" description="Disordered" evidence="1">
    <location>
        <begin position="1"/>
        <end position="24"/>
    </location>
</feature>